<feature type="domain" description="Tubulin/FtsZ GTPase" evidence="5">
    <location>
        <begin position="101"/>
        <end position="290"/>
    </location>
</feature>
<dbReference type="GO" id="GO:0007017">
    <property type="term" value="P:microtubule-based process"/>
    <property type="evidence" value="ECO:0007669"/>
    <property type="project" value="InterPro"/>
</dbReference>
<dbReference type="InterPro" id="IPR003008">
    <property type="entry name" value="Tubulin_FtsZ_GTPase"/>
</dbReference>
<dbReference type="OMA" id="MFFTNIC"/>
<evidence type="ECO:0000256" key="2">
    <source>
        <dbReference type="ARBA" id="ARBA00022701"/>
    </source>
</evidence>
<evidence type="ECO:0000259" key="5">
    <source>
        <dbReference type="SMART" id="SM00864"/>
    </source>
</evidence>
<keyword evidence="4" id="KW-0342">GTP-binding</keyword>
<comment type="similarity">
    <text evidence="1">Belongs to the tubulin family.</text>
</comment>
<comment type="caution">
    <text evidence="6">The sequence shown here is derived from an EMBL/GenBank/DDBJ whole genome shotgun (WGS) entry which is preliminary data.</text>
</comment>
<dbReference type="GO" id="GO:0005525">
    <property type="term" value="F:GTP binding"/>
    <property type="evidence" value="ECO:0007669"/>
    <property type="project" value="UniProtKB-KW"/>
</dbReference>
<dbReference type="EMBL" id="CAJJDP010000090">
    <property type="protein sequence ID" value="CAD8187818.1"/>
    <property type="molecule type" value="Genomic_DNA"/>
</dbReference>
<dbReference type="AlphaFoldDB" id="A0A8S1WC14"/>
<evidence type="ECO:0000256" key="4">
    <source>
        <dbReference type="ARBA" id="ARBA00023134"/>
    </source>
</evidence>
<keyword evidence="2" id="KW-0493">Microtubule</keyword>
<evidence type="ECO:0000313" key="6">
    <source>
        <dbReference type="EMBL" id="CAD8187818.1"/>
    </source>
</evidence>
<dbReference type="PANTHER" id="PTHR11588">
    <property type="entry name" value="TUBULIN"/>
    <property type="match status" value="1"/>
</dbReference>
<sequence>MAANFQKYTRIAIFGCLIQEINLELLVKIIQIIIKKFFTFIQIRQLLNFLQTMREILVLQLGGFGNKMGVKFWEEMFEDSEFGSDIDQQNQNKNILLNSSNVVYYNLSEKTPLPRTIQVDLGQDLPYSNTNFNPCNQFSFNYSSGNNFGFVKNNCCNQVIDIIFDRIRQEIEQCDSLQGFQIFASIIGGTGSGLSAVLSQKLKDEYPNAITQCNLLVPSINLNDDCVVSPYNFGLAFSQLMDSAEQLIFFDNQGLKQNLSRLGIQFDYQDANLHVAQTICCNSSPFRNPGDINSSLRKLSTNLSPFSNYKLFTCNMTNNQYSDYYKEYLKMDEYQILKELISSNHNQTSTVYTKGRFLSAALSVRGKVSNKELDKYCSCLDYFIEYQRHRLEVRKKYEGIKMFFTNICQKKYQNYEFFGSSIVHSSSITQSLSSISEKFKKMYPKKSYVHKYIQEGIEESEFVGAQSRLDDTIFLYQDTSDTYQDENVEDWE</sequence>
<gene>
    <name evidence="6" type="ORF">POCTA_138.1.T0910081</name>
</gene>
<organism evidence="6 7">
    <name type="scientific">Paramecium octaurelia</name>
    <dbReference type="NCBI Taxonomy" id="43137"/>
    <lineage>
        <taxon>Eukaryota</taxon>
        <taxon>Sar</taxon>
        <taxon>Alveolata</taxon>
        <taxon>Ciliophora</taxon>
        <taxon>Intramacronucleata</taxon>
        <taxon>Oligohymenophorea</taxon>
        <taxon>Peniculida</taxon>
        <taxon>Parameciidae</taxon>
        <taxon>Paramecium</taxon>
    </lineage>
</organism>
<evidence type="ECO:0000256" key="1">
    <source>
        <dbReference type="ARBA" id="ARBA00009636"/>
    </source>
</evidence>
<dbReference type="Proteomes" id="UP000683925">
    <property type="component" value="Unassembled WGS sequence"/>
</dbReference>
<protein>
    <recommendedName>
        <fullName evidence="5">Tubulin/FtsZ GTPase domain-containing protein</fullName>
    </recommendedName>
</protein>
<keyword evidence="3" id="KW-0547">Nucleotide-binding</keyword>
<dbReference type="SMART" id="SM00864">
    <property type="entry name" value="Tubulin"/>
    <property type="match status" value="1"/>
</dbReference>
<dbReference type="GO" id="GO:0005874">
    <property type="term" value="C:microtubule"/>
    <property type="evidence" value="ECO:0007669"/>
    <property type="project" value="UniProtKB-KW"/>
</dbReference>
<keyword evidence="7" id="KW-1185">Reference proteome</keyword>
<dbReference type="CDD" id="cd02187">
    <property type="entry name" value="beta_tubulin"/>
    <property type="match status" value="1"/>
</dbReference>
<dbReference type="Pfam" id="PF00091">
    <property type="entry name" value="Tubulin"/>
    <property type="match status" value="1"/>
</dbReference>
<evidence type="ECO:0000313" key="7">
    <source>
        <dbReference type="Proteomes" id="UP000683925"/>
    </source>
</evidence>
<accession>A0A8S1WC14</accession>
<proteinExistence type="inferred from homology"/>
<reference evidence="6" key="1">
    <citation type="submission" date="2021-01" db="EMBL/GenBank/DDBJ databases">
        <authorList>
            <consortium name="Genoscope - CEA"/>
            <person name="William W."/>
        </authorList>
    </citation>
    <scope>NUCLEOTIDE SEQUENCE</scope>
</reference>
<dbReference type="OrthoDB" id="271881at2759"/>
<evidence type="ECO:0000256" key="3">
    <source>
        <dbReference type="ARBA" id="ARBA00022741"/>
    </source>
</evidence>
<dbReference type="InterPro" id="IPR000217">
    <property type="entry name" value="Tubulin"/>
</dbReference>
<name>A0A8S1WC14_PAROT</name>